<protein>
    <submittedName>
        <fullName evidence="2">Uncharacterized protein</fullName>
    </submittedName>
</protein>
<sequence>MKKLMLAAGVLIAGLSLSGVGANAKSAGTASKSVRGTWYSTTAHYRGEKAGEQVSFSTHKLAWHSFPSGTGNFGYLPTISKVHGWYRINVGQMAKMAQNKHQAVAGAGWTKADYMYFRHVTHKVNGKTQSVLLWNVTGSKLKSAQVFIHAKTLLPKGQRTVSVNSSGSYRF</sequence>
<dbReference type="Proteomes" id="UP001596190">
    <property type="component" value="Unassembled WGS sequence"/>
</dbReference>
<dbReference type="RefSeq" id="WP_137630961.1">
    <property type="nucleotide sequence ID" value="NZ_BJDO01000018.1"/>
</dbReference>
<feature type="signal peptide" evidence="1">
    <location>
        <begin position="1"/>
        <end position="21"/>
    </location>
</feature>
<accession>A0ABW1T9Z8</accession>
<name>A0ABW1T9Z8_9LACO</name>
<comment type="caution">
    <text evidence="2">The sequence shown here is derived from an EMBL/GenBank/DDBJ whole genome shotgun (WGS) entry which is preliminary data.</text>
</comment>
<evidence type="ECO:0000256" key="1">
    <source>
        <dbReference type="SAM" id="SignalP"/>
    </source>
</evidence>
<feature type="chain" id="PRO_5047265236" evidence="1">
    <location>
        <begin position="22"/>
        <end position="171"/>
    </location>
</feature>
<evidence type="ECO:0000313" key="3">
    <source>
        <dbReference type="Proteomes" id="UP001596190"/>
    </source>
</evidence>
<proteinExistence type="predicted"/>
<gene>
    <name evidence="2" type="ORF">ACFP1H_05595</name>
</gene>
<evidence type="ECO:0000313" key="2">
    <source>
        <dbReference type="EMBL" id="MFC6254055.1"/>
    </source>
</evidence>
<reference evidence="3" key="1">
    <citation type="journal article" date="2019" name="Int. J. Syst. Evol. Microbiol.">
        <title>The Global Catalogue of Microorganisms (GCM) 10K type strain sequencing project: providing services to taxonomists for standard genome sequencing and annotation.</title>
        <authorList>
            <consortium name="The Broad Institute Genomics Platform"/>
            <consortium name="The Broad Institute Genome Sequencing Center for Infectious Disease"/>
            <person name="Wu L."/>
            <person name="Ma J."/>
        </authorList>
    </citation>
    <scope>NUCLEOTIDE SEQUENCE [LARGE SCALE GENOMIC DNA]</scope>
    <source>
        <strain evidence="3">CCM 8950</strain>
    </source>
</reference>
<organism evidence="2 3">
    <name type="scientific">Secundilactobacillus hailunensis</name>
    <dbReference type="NCBI Taxonomy" id="2559923"/>
    <lineage>
        <taxon>Bacteria</taxon>
        <taxon>Bacillati</taxon>
        <taxon>Bacillota</taxon>
        <taxon>Bacilli</taxon>
        <taxon>Lactobacillales</taxon>
        <taxon>Lactobacillaceae</taxon>
        <taxon>Secundilactobacillus</taxon>
    </lineage>
</organism>
<dbReference type="EMBL" id="JBHSSA010000044">
    <property type="protein sequence ID" value="MFC6254055.1"/>
    <property type="molecule type" value="Genomic_DNA"/>
</dbReference>
<keyword evidence="1" id="KW-0732">Signal</keyword>
<keyword evidence="3" id="KW-1185">Reference proteome</keyword>